<evidence type="ECO:0000313" key="2">
    <source>
        <dbReference type="EMBL" id="MFD2533353.1"/>
    </source>
</evidence>
<keyword evidence="3" id="KW-1185">Reference proteome</keyword>
<organism evidence="2 3">
    <name type="scientific">Gracilimonas halophila</name>
    <dbReference type="NCBI Taxonomy" id="1834464"/>
    <lineage>
        <taxon>Bacteria</taxon>
        <taxon>Pseudomonadati</taxon>
        <taxon>Balneolota</taxon>
        <taxon>Balneolia</taxon>
        <taxon>Balneolales</taxon>
        <taxon>Balneolaceae</taxon>
        <taxon>Gracilimonas</taxon>
    </lineage>
</organism>
<dbReference type="Gene3D" id="2.30.310.10">
    <property type="entry name" value="ibrinogen binding protein from staphylococcus aureus domain"/>
    <property type="match status" value="1"/>
</dbReference>
<gene>
    <name evidence="2" type="ORF">ACFSVN_12935</name>
</gene>
<dbReference type="InterPro" id="IPR051608">
    <property type="entry name" value="RQC_Subunit_NEMF"/>
</dbReference>
<dbReference type="EMBL" id="JBHULI010000025">
    <property type="protein sequence ID" value="MFD2533353.1"/>
    <property type="molecule type" value="Genomic_DNA"/>
</dbReference>
<dbReference type="Pfam" id="PF05670">
    <property type="entry name" value="NFACT-R_1"/>
    <property type="match status" value="1"/>
</dbReference>
<comment type="caution">
    <text evidence="2">The sequence shown here is derived from an EMBL/GenBank/DDBJ whole genome shotgun (WGS) entry which is preliminary data.</text>
</comment>
<evidence type="ECO:0000313" key="3">
    <source>
        <dbReference type="Proteomes" id="UP001597460"/>
    </source>
</evidence>
<dbReference type="Proteomes" id="UP001597460">
    <property type="component" value="Unassembled WGS sequence"/>
</dbReference>
<protein>
    <submittedName>
        <fullName evidence="2">NFACT RNA binding domain-containing protein</fullName>
    </submittedName>
</protein>
<feature type="domain" description="NFACT RNA-binding" evidence="1">
    <location>
        <begin position="416"/>
        <end position="505"/>
    </location>
</feature>
<name>A0ABW5JPC1_9BACT</name>
<dbReference type="InterPro" id="IPR008532">
    <property type="entry name" value="NFACT_RNA-bd"/>
</dbReference>
<dbReference type="Pfam" id="PF05833">
    <property type="entry name" value="NFACT_N"/>
    <property type="match status" value="1"/>
</dbReference>
<sequence length="528" mass="61047">MNYYELIYLKKTLKNKLIGSRIGQAVSPYKNYIEFFVRSSEDPFRLCFSSAPGNIALFTDSHRGAKKSNTIDFFEQIYDVEITDVSIPETDRWFYIHFEDGSRLSFRLFSNRANVFLSKEGKIIEVFKEYDEPGDEPAEPQELDLLEVEEDISRKSTKNKLTALNPMLPRQNLQELISIHELDESGVDELKKFVEDICDEMENRAVFRLLENGETTLLSEETLPLKTEKRFDGVDELILYRYKTYSRTQRLKQRKSSLVKSLKRKVKRTESGLQNLHQADKGLERAEKYEKWGHILMANAHLGNVNDEEIEVDDLYDEGKKVKIPLKQDLDIAGNAQRYYKKSSSAERSYEEAMNRIPIMEAEKEQAEKFLEEAKSITNLWEFQDWEEEYKDELKEFRDQGSSNDNEEQLPFHTLEIQGYPVWIGKNAKSNDTLVQKAHKEDVWMHARKVAGSHLVIRMGNDKGMPPKSVLLEAASYAAYNSKARGSKLAPVIITKKKYVRKPKGSPPGAVLVDKEEVEMVTPKKPAK</sequence>
<dbReference type="RefSeq" id="WP_390303497.1">
    <property type="nucleotide sequence ID" value="NZ_JBHULI010000025.1"/>
</dbReference>
<dbReference type="PANTHER" id="PTHR15239:SF6">
    <property type="entry name" value="RIBOSOME QUALITY CONTROL COMPLEX SUBUNIT NEMF"/>
    <property type="match status" value="1"/>
</dbReference>
<proteinExistence type="predicted"/>
<dbReference type="PANTHER" id="PTHR15239">
    <property type="entry name" value="NUCLEAR EXPORT MEDIATOR FACTOR NEMF"/>
    <property type="match status" value="1"/>
</dbReference>
<reference evidence="3" key="1">
    <citation type="journal article" date="2019" name="Int. J. Syst. Evol. Microbiol.">
        <title>The Global Catalogue of Microorganisms (GCM) 10K type strain sequencing project: providing services to taxonomists for standard genome sequencing and annotation.</title>
        <authorList>
            <consortium name="The Broad Institute Genomics Platform"/>
            <consortium name="The Broad Institute Genome Sequencing Center for Infectious Disease"/>
            <person name="Wu L."/>
            <person name="Ma J."/>
        </authorList>
    </citation>
    <scope>NUCLEOTIDE SEQUENCE [LARGE SCALE GENOMIC DNA]</scope>
    <source>
        <strain evidence="3">KCTC 52042</strain>
    </source>
</reference>
<evidence type="ECO:0000259" key="1">
    <source>
        <dbReference type="Pfam" id="PF05670"/>
    </source>
</evidence>
<accession>A0ABW5JPC1</accession>